<evidence type="ECO:0008006" key="4">
    <source>
        <dbReference type="Google" id="ProtNLM"/>
    </source>
</evidence>
<dbReference type="RefSeq" id="WP_184708615.1">
    <property type="nucleotide sequence ID" value="NZ_JACHKZ010000013.1"/>
</dbReference>
<evidence type="ECO:0000313" key="3">
    <source>
        <dbReference type="Proteomes" id="UP000562492"/>
    </source>
</evidence>
<comment type="caution">
    <text evidence="2">The sequence shown here is derived from an EMBL/GenBank/DDBJ whole genome shotgun (WGS) entry which is preliminary data.</text>
</comment>
<gene>
    <name evidence="2" type="ORF">HNP33_002367</name>
</gene>
<reference evidence="2 3" key="1">
    <citation type="submission" date="2020-08" db="EMBL/GenBank/DDBJ databases">
        <title>Functional genomics of gut bacteria from endangered species of beetles.</title>
        <authorList>
            <person name="Carlos-Shanley C."/>
        </authorList>
    </citation>
    <scope>NUCLEOTIDE SEQUENCE [LARGE SCALE GENOMIC DNA]</scope>
    <source>
        <strain evidence="2 3">S00124</strain>
    </source>
</reference>
<keyword evidence="3" id="KW-1185">Reference proteome</keyword>
<accession>A0ABR6RGK5</accession>
<evidence type="ECO:0000256" key="1">
    <source>
        <dbReference type="SAM" id="SignalP"/>
    </source>
</evidence>
<dbReference type="Proteomes" id="UP000562492">
    <property type="component" value="Unassembled WGS sequence"/>
</dbReference>
<evidence type="ECO:0000313" key="2">
    <source>
        <dbReference type="EMBL" id="MBB6578286.1"/>
    </source>
</evidence>
<dbReference type="EMBL" id="JACHKZ010000013">
    <property type="protein sequence ID" value="MBB6578286.1"/>
    <property type="molecule type" value="Genomic_DNA"/>
</dbReference>
<dbReference type="PROSITE" id="PS51257">
    <property type="entry name" value="PROKAR_LIPOPROTEIN"/>
    <property type="match status" value="1"/>
</dbReference>
<protein>
    <recommendedName>
        <fullName evidence="4">Lipoprotein</fullName>
    </recommendedName>
</protein>
<feature type="signal peptide" evidence="1">
    <location>
        <begin position="1"/>
        <end position="15"/>
    </location>
</feature>
<organism evidence="2 3">
    <name type="scientific">Comamonas odontotermitis</name>
    <dbReference type="NCBI Taxonomy" id="379895"/>
    <lineage>
        <taxon>Bacteria</taxon>
        <taxon>Pseudomonadati</taxon>
        <taxon>Pseudomonadota</taxon>
        <taxon>Betaproteobacteria</taxon>
        <taxon>Burkholderiales</taxon>
        <taxon>Comamonadaceae</taxon>
        <taxon>Comamonas</taxon>
    </lineage>
</organism>
<feature type="chain" id="PRO_5045202928" description="Lipoprotein" evidence="1">
    <location>
        <begin position="16"/>
        <end position="168"/>
    </location>
</feature>
<name>A0ABR6RGK5_9BURK</name>
<sequence>MARVLVIAASALVLAACGATRPAKDVTAQSWSGDYRFQWQANTQAMRRGLPAPEKVQIRPVTAVSVKDVPGARLDNGPQWAISFVGEAGKPLPLRPFKADGYRDFGWEQQRASGQIACLESGAFMFLCRVPAGATVSFGRSDDEQLTSKTGLFGVILHQGSFELTPLE</sequence>
<proteinExistence type="predicted"/>
<keyword evidence="1" id="KW-0732">Signal</keyword>